<accession>A0AAD4PAJ6</accession>
<sequence length="177" mass="19820">MERRTLEIKLEHAEGLSSVKFIGKMAVYAVVSVSDEHNDVLSLKNKSPVDHEGDTAPTWNFPMKFKVDEAALKMDCLTLRFKLVCRWCLGDTDVGDVEVSLKDLFDHPVKAGTDGWRMQRQPVRKPNGIPQGRLSFLYKFTHSTNSSRRSPPRVVTIFVAAGARIICHALVKAVLKG</sequence>
<dbReference type="AlphaFoldDB" id="A0AAD4PAJ6"/>
<organism evidence="2 3">
    <name type="scientific">Perilla frutescens var. hirtella</name>
    <name type="common">Perilla citriodora</name>
    <name type="synonym">Perilla setoyensis</name>
    <dbReference type="NCBI Taxonomy" id="608512"/>
    <lineage>
        <taxon>Eukaryota</taxon>
        <taxon>Viridiplantae</taxon>
        <taxon>Streptophyta</taxon>
        <taxon>Embryophyta</taxon>
        <taxon>Tracheophyta</taxon>
        <taxon>Spermatophyta</taxon>
        <taxon>Magnoliopsida</taxon>
        <taxon>eudicotyledons</taxon>
        <taxon>Gunneridae</taxon>
        <taxon>Pentapetalae</taxon>
        <taxon>asterids</taxon>
        <taxon>lamiids</taxon>
        <taxon>Lamiales</taxon>
        <taxon>Lamiaceae</taxon>
        <taxon>Nepetoideae</taxon>
        <taxon>Elsholtzieae</taxon>
        <taxon>Perilla</taxon>
    </lineage>
</organism>
<dbReference type="PROSITE" id="PS50004">
    <property type="entry name" value="C2"/>
    <property type="match status" value="1"/>
</dbReference>
<evidence type="ECO:0000313" key="2">
    <source>
        <dbReference type="EMBL" id="KAH6831792.1"/>
    </source>
</evidence>
<proteinExistence type="predicted"/>
<gene>
    <name evidence="2" type="ORF">C2S53_004332</name>
</gene>
<keyword evidence="3" id="KW-1185">Reference proteome</keyword>
<dbReference type="EMBL" id="SDAM02000081">
    <property type="protein sequence ID" value="KAH6831792.1"/>
    <property type="molecule type" value="Genomic_DNA"/>
</dbReference>
<name>A0AAD4PAJ6_PERFH</name>
<dbReference type="Proteomes" id="UP001190926">
    <property type="component" value="Unassembled WGS sequence"/>
</dbReference>
<reference evidence="2 3" key="1">
    <citation type="journal article" date="2021" name="Nat. Commun.">
        <title>Incipient diploidization of the medicinal plant Perilla within 10,000 years.</title>
        <authorList>
            <person name="Zhang Y."/>
            <person name="Shen Q."/>
            <person name="Leng L."/>
            <person name="Zhang D."/>
            <person name="Chen S."/>
            <person name="Shi Y."/>
            <person name="Ning Z."/>
            <person name="Chen S."/>
        </authorList>
    </citation>
    <scope>NUCLEOTIDE SEQUENCE [LARGE SCALE GENOMIC DNA]</scope>
    <source>
        <strain evidence="3">cv. PC099</strain>
    </source>
</reference>
<dbReference type="CDD" id="cd04051">
    <property type="entry name" value="C2_SRC2_like"/>
    <property type="match status" value="1"/>
</dbReference>
<dbReference type="PANTHER" id="PTHR32246">
    <property type="entry name" value="INGRESSION PROTEIN FIC1"/>
    <property type="match status" value="1"/>
</dbReference>
<dbReference type="InterPro" id="IPR044750">
    <property type="entry name" value="C2_SRC2/BAP"/>
</dbReference>
<dbReference type="InterPro" id="IPR035892">
    <property type="entry name" value="C2_domain_sf"/>
</dbReference>
<feature type="domain" description="C2" evidence="1">
    <location>
        <begin position="1"/>
        <end position="117"/>
    </location>
</feature>
<protein>
    <recommendedName>
        <fullName evidence="1">C2 domain-containing protein</fullName>
    </recommendedName>
</protein>
<evidence type="ECO:0000313" key="3">
    <source>
        <dbReference type="Proteomes" id="UP001190926"/>
    </source>
</evidence>
<dbReference type="InterPro" id="IPR000008">
    <property type="entry name" value="C2_dom"/>
</dbReference>
<dbReference type="Gene3D" id="2.60.40.150">
    <property type="entry name" value="C2 domain"/>
    <property type="match status" value="1"/>
</dbReference>
<dbReference type="PANTHER" id="PTHR32246:SF173">
    <property type="entry name" value="C2 DOMAIN-CONTAINING PROTEIN"/>
    <property type="match status" value="1"/>
</dbReference>
<dbReference type="GO" id="GO:0006952">
    <property type="term" value="P:defense response"/>
    <property type="evidence" value="ECO:0007669"/>
    <property type="project" value="InterPro"/>
</dbReference>
<dbReference type="Pfam" id="PF00168">
    <property type="entry name" value="C2"/>
    <property type="match status" value="1"/>
</dbReference>
<evidence type="ECO:0000259" key="1">
    <source>
        <dbReference type="PROSITE" id="PS50004"/>
    </source>
</evidence>
<dbReference type="SUPFAM" id="SSF49562">
    <property type="entry name" value="C2 domain (Calcium/lipid-binding domain, CaLB)"/>
    <property type="match status" value="1"/>
</dbReference>
<comment type="caution">
    <text evidence="2">The sequence shown here is derived from an EMBL/GenBank/DDBJ whole genome shotgun (WGS) entry which is preliminary data.</text>
</comment>